<evidence type="ECO:0000256" key="3">
    <source>
        <dbReference type="ARBA" id="ARBA00022729"/>
    </source>
</evidence>
<feature type="transmembrane region" description="Helical" evidence="6">
    <location>
        <begin position="16"/>
        <end position="35"/>
    </location>
</feature>
<keyword evidence="1" id="KW-0134">Cell wall</keyword>
<protein>
    <recommendedName>
        <fullName evidence="7">Gram-positive cocci surface proteins LPxTG domain-containing protein</fullName>
    </recommendedName>
</protein>
<keyword evidence="6" id="KW-0472">Membrane</keyword>
<evidence type="ECO:0000259" key="7">
    <source>
        <dbReference type="Pfam" id="PF00746"/>
    </source>
</evidence>
<evidence type="ECO:0000313" key="8">
    <source>
        <dbReference type="EMBL" id="OUZ34624.1"/>
    </source>
</evidence>
<evidence type="ECO:0000256" key="1">
    <source>
        <dbReference type="ARBA" id="ARBA00022512"/>
    </source>
</evidence>
<organism evidence="8">
    <name type="scientific">Candidatus Enterococcus dunnyi</name>
    <dbReference type="NCBI Taxonomy" id="1834192"/>
    <lineage>
        <taxon>Bacteria</taxon>
        <taxon>Bacillati</taxon>
        <taxon>Bacillota</taxon>
        <taxon>Bacilli</taxon>
        <taxon>Lactobacillales</taxon>
        <taxon>Enterococcaceae</taxon>
        <taxon>Enterococcus</taxon>
    </lineage>
</organism>
<name>A0A200JBQ0_9ENTE</name>
<keyword evidence="2" id="KW-0964">Secreted</keyword>
<feature type="region of interest" description="Disordered" evidence="5">
    <location>
        <begin position="56"/>
        <end position="84"/>
    </location>
</feature>
<dbReference type="Pfam" id="PF00746">
    <property type="entry name" value="Gram_pos_anchor"/>
    <property type="match status" value="1"/>
</dbReference>
<gene>
    <name evidence="8" type="ORF">A5889_000099</name>
    <name evidence="9" type="ORF">A5889_002709</name>
</gene>
<keyword evidence="4" id="KW-0572">Peptidoglycan-anchor</keyword>
<accession>A0A200JBQ0</accession>
<keyword evidence="6" id="KW-0812">Transmembrane</keyword>
<sequence length="122" mass="13205">MRHKDEGGNVKVRSKNILACALPIFVGIFFLTAPIHSLAAEGGQVGQDAVIEFYTDKSESEPSTSEPPKSSSESPIEKPKGRFPSTGEVVQRSLLLSGSVLIVAVFLFFALKKRKAKEGDEK</sequence>
<dbReference type="OrthoDB" id="2193881at2"/>
<dbReference type="EMBL" id="CP147246">
    <property type="protein sequence ID" value="WYJ95161.1"/>
    <property type="molecule type" value="Genomic_DNA"/>
</dbReference>
<reference evidence="9" key="2">
    <citation type="submission" date="2017-05" db="EMBL/GenBank/DDBJ databases">
        <authorList>
            <consortium name="The Broad Institute Genomics Platform"/>
            <consortium name="The Broad Institute Genomic Center for Infectious Diseases"/>
            <person name="Earl A."/>
            <person name="Manson A."/>
            <person name="Schwartman J."/>
            <person name="Gilmore M."/>
            <person name="Abouelleil A."/>
            <person name="Cao P."/>
            <person name="Chapman S."/>
            <person name="Cusick C."/>
            <person name="Shea T."/>
            <person name="Young S."/>
            <person name="Neafsey D."/>
            <person name="Nusbaum C."/>
            <person name="Birren B."/>
        </authorList>
    </citation>
    <scope>NUCLEOTIDE SEQUENCE</scope>
    <source>
        <strain evidence="9">9D6_DIV0238</strain>
    </source>
</reference>
<dbReference type="InterPro" id="IPR019931">
    <property type="entry name" value="LPXTG_anchor"/>
</dbReference>
<keyword evidence="6" id="KW-1133">Transmembrane helix</keyword>
<evidence type="ECO:0000256" key="5">
    <source>
        <dbReference type="SAM" id="MobiDB-lite"/>
    </source>
</evidence>
<feature type="domain" description="Gram-positive cocci surface proteins LPxTG" evidence="7">
    <location>
        <begin position="79"/>
        <end position="116"/>
    </location>
</feature>
<dbReference type="Proteomes" id="UP000196151">
    <property type="component" value="Chromosome"/>
</dbReference>
<evidence type="ECO:0000256" key="6">
    <source>
        <dbReference type="SAM" id="Phobius"/>
    </source>
</evidence>
<evidence type="ECO:0000313" key="10">
    <source>
        <dbReference type="Proteomes" id="UP000196151"/>
    </source>
</evidence>
<dbReference type="AlphaFoldDB" id="A0A200JBQ0"/>
<dbReference type="EMBL" id="NIBQ01000001">
    <property type="protein sequence ID" value="OUZ34624.1"/>
    <property type="molecule type" value="Genomic_DNA"/>
</dbReference>
<evidence type="ECO:0000256" key="2">
    <source>
        <dbReference type="ARBA" id="ARBA00022525"/>
    </source>
</evidence>
<reference evidence="9" key="3">
    <citation type="submission" date="2024-03" db="EMBL/GenBank/DDBJ databases">
        <title>The Genome Sequence of Enterococcus sp. DIV0238c.</title>
        <authorList>
            <consortium name="The Broad Institute Genomics Platform"/>
            <consortium name="The Broad Institute Microbial Omics Core"/>
            <consortium name="The Broad Institute Genomic Center for Infectious Diseases"/>
            <person name="Earl A."/>
            <person name="Manson A."/>
            <person name="Gilmore M."/>
            <person name="Schwartman J."/>
            <person name="Shea T."/>
            <person name="Abouelleil A."/>
            <person name="Cao P."/>
            <person name="Chapman S."/>
            <person name="Cusick C."/>
            <person name="Young S."/>
            <person name="Neafsey D."/>
            <person name="Nusbaum C."/>
            <person name="Birren B."/>
        </authorList>
    </citation>
    <scope>NUCLEOTIDE SEQUENCE</scope>
    <source>
        <strain evidence="9">9D6_DIV0238</strain>
    </source>
</reference>
<keyword evidence="10" id="KW-1185">Reference proteome</keyword>
<proteinExistence type="predicted"/>
<dbReference type="NCBIfam" id="TIGR01167">
    <property type="entry name" value="LPXTG_anchor"/>
    <property type="match status" value="1"/>
</dbReference>
<feature type="transmembrane region" description="Helical" evidence="6">
    <location>
        <begin position="93"/>
        <end position="111"/>
    </location>
</feature>
<evidence type="ECO:0000256" key="4">
    <source>
        <dbReference type="ARBA" id="ARBA00023088"/>
    </source>
</evidence>
<feature type="compositionally biased region" description="Low complexity" evidence="5">
    <location>
        <begin position="61"/>
        <end position="74"/>
    </location>
</feature>
<reference evidence="8" key="1">
    <citation type="submission" date="2017-05" db="EMBL/GenBank/DDBJ databases">
        <title>The Genome Sequence of Enterococcus sp. 9D6_DIV0238.</title>
        <authorList>
            <consortium name="The Broad Institute Genomics Platform"/>
            <consortium name="The Broad Institute Genomic Center for Infectious Diseases"/>
            <person name="Earl A."/>
            <person name="Manson A."/>
            <person name="Schwartman J."/>
            <person name="Gilmore M."/>
            <person name="Abouelleil A."/>
            <person name="Cao P."/>
            <person name="Chapman S."/>
            <person name="Cusick C."/>
            <person name="Shea T."/>
            <person name="Young S."/>
            <person name="Neafsey D."/>
            <person name="Nusbaum C."/>
            <person name="Birren B."/>
        </authorList>
    </citation>
    <scope>NUCLEOTIDE SEQUENCE [LARGE SCALE GENOMIC DNA]</scope>
    <source>
        <strain evidence="8">9D6_DIV0238</strain>
    </source>
</reference>
<keyword evidence="3" id="KW-0732">Signal</keyword>
<evidence type="ECO:0000313" key="9">
    <source>
        <dbReference type="EMBL" id="WYJ95161.1"/>
    </source>
</evidence>